<dbReference type="OrthoDB" id="2438799at2759"/>
<sequence>MSTETYRNILSEIKLAVIRLSFEKTRLFLDLSRELAENGRVRSRVLETEEEEDLLHLFQDLSRKLPPVALHSMVDDEDTYSHGALDLLMSLLFPTSDTE</sequence>
<dbReference type="EMBL" id="JAAAJB010000710">
    <property type="protein sequence ID" value="KAG0251880.1"/>
    <property type="molecule type" value="Genomic_DNA"/>
</dbReference>
<dbReference type="AlphaFoldDB" id="A0A9P6PSH3"/>
<evidence type="ECO:0000313" key="2">
    <source>
        <dbReference type="Proteomes" id="UP000807716"/>
    </source>
</evidence>
<accession>A0A9P6PSH3</accession>
<gene>
    <name evidence="1" type="ORF">DFQ27_008474</name>
</gene>
<keyword evidence="2" id="KW-1185">Reference proteome</keyword>
<dbReference type="Proteomes" id="UP000807716">
    <property type="component" value="Unassembled WGS sequence"/>
</dbReference>
<protein>
    <submittedName>
        <fullName evidence="1">Uncharacterized protein</fullName>
    </submittedName>
</protein>
<evidence type="ECO:0000313" key="1">
    <source>
        <dbReference type="EMBL" id="KAG0251880.1"/>
    </source>
</evidence>
<name>A0A9P6PSH3_9FUNG</name>
<comment type="caution">
    <text evidence="1">The sequence shown here is derived from an EMBL/GenBank/DDBJ whole genome shotgun (WGS) entry which is preliminary data.</text>
</comment>
<reference evidence="1" key="1">
    <citation type="journal article" date="2020" name="Fungal Divers.">
        <title>Resolving the Mortierellaceae phylogeny through synthesis of multi-gene phylogenetics and phylogenomics.</title>
        <authorList>
            <person name="Vandepol N."/>
            <person name="Liber J."/>
            <person name="Desiro A."/>
            <person name="Na H."/>
            <person name="Kennedy M."/>
            <person name="Barry K."/>
            <person name="Grigoriev I.V."/>
            <person name="Miller A.N."/>
            <person name="O'Donnell K."/>
            <person name="Stajich J.E."/>
            <person name="Bonito G."/>
        </authorList>
    </citation>
    <scope>NUCLEOTIDE SEQUENCE</scope>
    <source>
        <strain evidence="1">BC1065</strain>
    </source>
</reference>
<proteinExistence type="predicted"/>
<organism evidence="1 2">
    <name type="scientific">Actinomortierella ambigua</name>
    <dbReference type="NCBI Taxonomy" id="1343610"/>
    <lineage>
        <taxon>Eukaryota</taxon>
        <taxon>Fungi</taxon>
        <taxon>Fungi incertae sedis</taxon>
        <taxon>Mucoromycota</taxon>
        <taxon>Mortierellomycotina</taxon>
        <taxon>Mortierellomycetes</taxon>
        <taxon>Mortierellales</taxon>
        <taxon>Mortierellaceae</taxon>
        <taxon>Actinomortierella</taxon>
    </lineage>
</organism>